<dbReference type="GO" id="GO:0009908">
    <property type="term" value="P:flower development"/>
    <property type="evidence" value="ECO:0007669"/>
    <property type="project" value="UniProtKB-KW"/>
</dbReference>
<keyword evidence="3" id="KW-0221">Differentiation</keyword>
<name>A0A392NG69_9FABA</name>
<proteinExistence type="inferred from homology"/>
<evidence type="ECO:0000256" key="6">
    <source>
        <dbReference type="SAM" id="Coils"/>
    </source>
</evidence>
<dbReference type="EMBL" id="LXQA010036978">
    <property type="protein sequence ID" value="MCH98189.1"/>
    <property type="molecule type" value="Genomic_DNA"/>
</dbReference>
<dbReference type="Proteomes" id="UP000265520">
    <property type="component" value="Unassembled WGS sequence"/>
</dbReference>
<feature type="signal peptide" evidence="7">
    <location>
        <begin position="1"/>
        <end position="23"/>
    </location>
</feature>
<keyword evidence="4 6" id="KW-0175">Coiled coil</keyword>
<comment type="similarity">
    <text evidence="1">Belongs to the FLX family.</text>
</comment>
<evidence type="ECO:0000256" key="5">
    <source>
        <dbReference type="ARBA" id="ARBA00023089"/>
    </source>
</evidence>
<evidence type="ECO:0000313" key="8">
    <source>
        <dbReference type="EMBL" id="MCH98189.1"/>
    </source>
</evidence>
<protein>
    <submittedName>
        <fullName evidence="8">Protein FLC EXPRESSOR-like</fullName>
    </submittedName>
</protein>
<evidence type="ECO:0000313" key="9">
    <source>
        <dbReference type="Proteomes" id="UP000265520"/>
    </source>
</evidence>
<evidence type="ECO:0000256" key="3">
    <source>
        <dbReference type="ARBA" id="ARBA00022782"/>
    </source>
</evidence>
<dbReference type="PANTHER" id="PTHR33405">
    <property type="entry name" value="PROTEIN FLX-LIKE 2"/>
    <property type="match status" value="1"/>
</dbReference>
<keyword evidence="7" id="KW-0732">Signal</keyword>
<keyword evidence="5" id="KW-0287">Flowering</keyword>
<feature type="coiled-coil region" evidence="6">
    <location>
        <begin position="49"/>
        <end position="76"/>
    </location>
</feature>
<feature type="chain" id="PRO_5017325356" evidence="7">
    <location>
        <begin position="24"/>
        <end position="95"/>
    </location>
</feature>
<keyword evidence="2" id="KW-0217">Developmental protein</keyword>
<keyword evidence="9" id="KW-1185">Reference proteome</keyword>
<evidence type="ECO:0000256" key="7">
    <source>
        <dbReference type="SAM" id="SignalP"/>
    </source>
</evidence>
<dbReference type="InterPro" id="IPR040353">
    <property type="entry name" value="FLX/FLX-like"/>
</dbReference>
<evidence type="ECO:0000256" key="1">
    <source>
        <dbReference type="ARBA" id="ARBA00005405"/>
    </source>
</evidence>
<comment type="caution">
    <text evidence="8">The sequence shown here is derived from an EMBL/GenBank/DDBJ whole genome shotgun (WGS) entry which is preliminary data.</text>
</comment>
<evidence type="ECO:0000256" key="4">
    <source>
        <dbReference type="ARBA" id="ARBA00023054"/>
    </source>
</evidence>
<dbReference type="GO" id="GO:0030154">
    <property type="term" value="P:cell differentiation"/>
    <property type="evidence" value="ECO:0007669"/>
    <property type="project" value="UniProtKB-KW"/>
</dbReference>
<gene>
    <name evidence="8" type="ORF">A2U01_0019188</name>
</gene>
<dbReference type="AlphaFoldDB" id="A0A392NG69"/>
<organism evidence="8 9">
    <name type="scientific">Trifolium medium</name>
    <dbReference type="NCBI Taxonomy" id="97028"/>
    <lineage>
        <taxon>Eukaryota</taxon>
        <taxon>Viridiplantae</taxon>
        <taxon>Streptophyta</taxon>
        <taxon>Embryophyta</taxon>
        <taxon>Tracheophyta</taxon>
        <taxon>Spermatophyta</taxon>
        <taxon>Magnoliopsida</taxon>
        <taxon>eudicotyledons</taxon>
        <taxon>Gunneridae</taxon>
        <taxon>Pentapetalae</taxon>
        <taxon>rosids</taxon>
        <taxon>fabids</taxon>
        <taxon>Fabales</taxon>
        <taxon>Fabaceae</taxon>
        <taxon>Papilionoideae</taxon>
        <taxon>50 kb inversion clade</taxon>
        <taxon>NPAAA clade</taxon>
        <taxon>Hologalegina</taxon>
        <taxon>IRL clade</taxon>
        <taxon>Trifolieae</taxon>
        <taxon>Trifolium</taxon>
    </lineage>
</organism>
<sequence length="95" mass="10421">GCLCLANFALFVVTLSTIGGVGAERSAIEFEKKTHANNLEHKRVIDNNMIIMTHEVEKLRAELANAEKRARAAMVATAANPSKLTFLFVHLEVLT</sequence>
<dbReference type="PANTHER" id="PTHR33405:SF17">
    <property type="entry name" value="PROTEIN FLC EXPRESSOR"/>
    <property type="match status" value="1"/>
</dbReference>
<reference evidence="8 9" key="1">
    <citation type="journal article" date="2018" name="Front. Plant Sci.">
        <title>Red Clover (Trifolium pratense) and Zigzag Clover (T. medium) - A Picture of Genomic Similarities and Differences.</title>
        <authorList>
            <person name="Dluhosova J."/>
            <person name="Istvanek J."/>
            <person name="Nedelnik J."/>
            <person name="Repkova J."/>
        </authorList>
    </citation>
    <scope>NUCLEOTIDE SEQUENCE [LARGE SCALE GENOMIC DNA]</scope>
    <source>
        <strain evidence="9">cv. 10/8</strain>
        <tissue evidence="8">Leaf</tissue>
    </source>
</reference>
<accession>A0A392NG69</accession>
<evidence type="ECO:0000256" key="2">
    <source>
        <dbReference type="ARBA" id="ARBA00022473"/>
    </source>
</evidence>
<feature type="non-terminal residue" evidence="8">
    <location>
        <position position="1"/>
    </location>
</feature>